<dbReference type="Proteomes" id="UP000320176">
    <property type="component" value="Unassembled WGS sequence"/>
</dbReference>
<feature type="transmembrane region" description="Helical" evidence="2">
    <location>
        <begin position="83"/>
        <end position="103"/>
    </location>
</feature>
<name>A0A5C6AZV3_9BACT</name>
<keyword evidence="2" id="KW-1133">Transmembrane helix</keyword>
<keyword evidence="2" id="KW-0812">Transmembrane</keyword>
<evidence type="ECO:0008006" key="5">
    <source>
        <dbReference type="Google" id="ProtNLM"/>
    </source>
</evidence>
<accession>A0A5C6AZV3</accession>
<keyword evidence="4" id="KW-1185">Reference proteome</keyword>
<evidence type="ECO:0000313" key="4">
    <source>
        <dbReference type="Proteomes" id="UP000320176"/>
    </source>
</evidence>
<keyword evidence="2" id="KW-0472">Membrane</keyword>
<evidence type="ECO:0000256" key="2">
    <source>
        <dbReference type="SAM" id="Phobius"/>
    </source>
</evidence>
<dbReference type="RefSeq" id="WP_146520043.1">
    <property type="nucleotide sequence ID" value="NZ_CP151726.1"/>
</dbReference>
<protein>
    <recommendedName>
        <fullName evidence="5">DUF1549 domain-containing protein</fullName>
    </recommendedName>
</protein>
<comment type="caution">
    <text evidence="3">The sequence shown here is derived from an EMBL/GenBank/DDBJ whole genome shotgun (WGS) entry which is preliminary data.</text>
</comment>
<gene>
    <name evidence="3" type="ORF">Pla52n_27040</name>
</gene>
<reference evidence="3 4" key="1">
    <citation type="submission" date="2019-02" db="EMBL/GenBank/DDBJ databases">
        <title>Deep-cultivation of Planctomycetes and their phenomic and genomic characterization uncovers novel biology.</title>
        <authorList>
            <person name="Wiegand S."/>
            <person name="Jogler M."/>
            <person name="Boedeker C."/>
            <person name="Pinto D."/>
            <person name="Vollmers J."/>
            <person name="Rivas-Marin E."/>
            <person name="Kohn T."/>
            <person name="Peeters S.H."/>
            <person name="Heuer A."/>
            <person name="Rast P."/>
            <person name="Oberbeckmann S."/>
            <person name="Bunk B."/>
            <person name="Jeske O."/>
            <person name="Meyerdierks A."/>
            <person name="Storesund J.E."/>
            <person name="Kallscheuer N."/>
            <person name="Luecker S."/>
            <person name="Lage O.M."/>
            <person name="Pohl T."/>
            <person name="Merkel B.J."/>
            <person name="Hornburger P."/>
            <person name="Mueller R.-W."/>
            <person name="Bruemmer F."/>
            <person name="Labrenz M."/>
            <person name="Spormann A.M."/>
            <person name="Op Den Camp H."/>
            <person name="Overmann J."/>
            <person name="Amann R."/>
            <person name="Jetten M.S.M."/>
            <person name="Mascher T."/>
            <person name="Medema M.H."/>
            <person name="Devos D.P."/>
            <person name="Kaster A.-K."/>
            <person name="Ovreas L."/>
            <person name="Rohde M."/>
            <person name="Galperin M.Y."/>
            <person name="Jogler C."/>
        </authorList>
    </citation>
    <scope>NUCLEOTIDE SEQUENCE [LARGE SCALE GENOMIC DNA]</scope>
    <source>
        <strain evidence="3 4">Pla52n</strain>
    </source>
</reference>
<proteinExistence type="predicted"/>
<evidence type="ECO:0000256" key="1">
    <source>
        <dbReference type="SAM" id="MobiDB-lite"/>
    </source>
</evidence>
<dbReference type="OrthoDB" id="223445at2"/>
<feature type="region of interest" description="Disordered" evidence="1">
    <location>
        <begin position="597"/>
        <end position="628"/>
    </location>
</feature>
<feature type="region of interest" description="Disordered" evidence="1">
    <location>
        <begin position="153"/>
        <end position="205"/>
    </location>
</feature>
<feature type="compositionally biased region" description="Polar residues" evidence="1">
    <location>
        <begin position="187"/>
        <end position="205"/>
    </location>
</feature>
<evidence type="ECO:0000313" key="3">
    <source>
        <dbReference type="EMBL" id="TWU04662.1"/>
    </source>
</evidence>
<sequence>MNNNELTPEFEQALDALLAEVVPDESGRCTTPPDLSAAILARLSQRVSPEQQRSAEVLKASESRKPVVAVATRENRSESTRRWSPWAIAALVVAACAAAVIVLDPFELSPSGPTTPESMASNTTQNSDDLVMGRDPAIELPTQTDRQLVANGNAAIDDEKNTGLDDEANSPTRPRRQPVVIAPQWSPIVQNEGSQESGEQPRSLTAQPVTLVSTKLASTQQSYWEAVGVQPTTPLTAQQWAERLEQSLGIQVSQASFDDLEKLQADLSGPTVSREIAKRLLTQITRGGLASLSSESRELLIDQLSKALQGKSSVDALLVRWMTGSDADVSKESSDDPQVTATDAFYRAMSAGGKSALVEKLAHFTMGVDLRCTRCHDELVGSEGKQDDYWAFAGFIEDGVVRGQTQWTVSSKPASKPKFFALPDGRQRLAKPAVPTAWMSASGETEHSPADLKEWANLKQWSSDLAGSSTLAHGMVDSLWQLVHGRPLRASLVQPGSAPVDDSLTQLHSELAEDLRASGFDVARTLALILQSPMSRLSVPDALQPENALVVSESDHKAALDKVHAFAATQPVQAAMPSKQRVDLAMRRVGGRLDAMQSSRVLAQPASDGSVKSSGDRDDARSTPLVSGFPERVESMPVHWLKSIDDYDSQVEHLAYLSGRDQVPGEFKDTIVALRQQETDRSLTLHRVWWLLQR</sequence>
<dbReference type="AlphaFoldDB" id="A0A5C6AZV3"/>
<feature type="compositionally biased region" description="Polar residues" evidence="1">
    <location>
        <begin position="111"/>
        <end position="128"/>
    </location>
</feature>
<organism evidence="3 4">
    <name type="scientific">Stieleria varia</name>
    <dbReference type="NCBI Taxonomy" id="2528005"/>
    <lineage>
        <taxon>Bacteria</taxon>
        <taxon>Pseudomonadati</taxon>
        <taxon>Planctomycetota</taxon>
        <taxon>Planctomycetia</taxon>
        <taxon>Pirellulales</taxon>
        <taxon>Pirellulaceae</taxon>
        <taxon>Stieleria</taxon>
    </lineage>
</organism>
<feature type="region of interest" description="Disordered" evidence="1">
    <location>
        <begin position="111"/>
        <end position="131"/>
    </location>
</feature>
<dbReference type="EMBL" id="SJPN01000003">
    <property type="protein sequence ID" value="TWU04662.1"/>
    <property type="molecule type" value="Genomic_DNA"/>
</dbReference>